<accession>A0A3B0PMM9</accession>
<dbReference type="OrthoDB" id="18073at2"/>
<keyword evidence="1" id="KW-0472">Membrane</keyword>
<dbReference type="KEGG" id="chla:C834K_0565"/>
<gene>
    <name evidence="2" type="ORF">C834K_0565</name>
</gene>
<evidence type="ECO:0000256" key="1">
    <source>
        <dbReference type="SAM" id="Phobius"/>
    </source>
</evidence>
<organism evidence="2 3">
    <name type="scientific">Chlamydia poikilotherma</name>
    <dbReference type="NCBI Taxonomy" id="1967783"/>
    <lineage>
        <taxon>Bacteria</taxon>
        <taxon>Pseudomonadati</taxon>
        <taxon>Chlamydiota</taxon>
        <taxon>Chlamydiia</taxon>
        <taxon>Chlamydiales</taxon>
        <taxon>Chlamydiaceae</taxon>
        <taxon>Chlamydia/Chlamydophila group</taxon>
        <taxon>Chlamydia</taxon>
    </lineage>
</organism>
<feature type="transmembrane region" description="Helical" evidence="1">
    <location>
        <begin position="29"/>
        <end position="52"/>
    </location>
</feature>
<keyword evidence="1" id="KW-1133">Transmembrane helix</keyword>
<dbReference type="EMBL" id="LS992154">
    <property type="protein sequence ID" value="SYX09019.1"/>
    <property type="molecule type" value="Genomic_DNA"/>
</dbReference>
<evidence type="ECO:0000313" key="3">
    <source>
        <dbReference type="Proteomes" id="UP000258476"/>
    </source>
</evidence>
<sequence length="140" mass="15337">MACYLTFGNEDISDYSTSQKASCVAFDLITFPVVSVIVSILASAILLIKIIAKTLKFLFQLITARCRGDEEVSLRQAFGGLRTEMITEHLILLPLIGSILHGLALVSKADQNGYADLGSLDSAVYFMESTPAYLNNLIKW</sequence>
<dbReference type="Proteomes" id="UP000258476">
    <property type="component" value="Chromosome"/>
</dbReference>
<evidence type="ECO:0000313" key="2">
    <source>
        <dbReference type="EMBL" id="SYX09019.1"/>
    </source>
</evidence>
<protein>
    <submittedName>
        <fullName evidence="2">Uncharacterized protein</fullName>
    </submittedName>
</protein>
<name>A0A3B0PMM9_9CHLA</name>
<proteinExistence type="predicted"/>
<keyword evidence="1" id="KW-0812">Transmembrane</keyword>
<dbReference type="RefSeq" id="WP_117274324.1">
    <property type="nucleotide sequence ID" value="NZ_LS992154.1"/>
</dbReference>
<reference evidence="3" key="1">
    <citation type="submission" date="2017-11" db="EMBL/GenBank/DDBJ databases">
        <authorList>
            <person name="Seth-Smith MB H."/>
        </authorList>
    </citation>
    <scope>NUCLEOTIDE SEQUENCE [LARGE SCALE GENOMIC DNA]</scope>
</reference>
<dbReference type="AlphaFoldDB" id="A0A3B0PMM9"/>
<keyword evidence="3" id="KW-1185">Reference proteome</keyword>